<proteinExistence type="predicted"/>
<dbReference type="AlphaFoldDB" id="A0A2V1HSI3"/>
<keyword evidence="1" id="KW-0812">Transmembrane</keyword>
<evidence type="ECO:0000313" key="2">
    <source>
        <dbReference type="EMBL" id="PVZ94632.1"/>
    </source>
</evidence>
<evidence type="ECO:0000313" key="3">
    <source>
        <dbReference type="Proteomes" id="UP000244893"/>
    </source>
</evidence>
<keyword evidence="1" id="KW-0472">Membrane</keyword>
<gene>
    <name evidence="2" type="ORF">DDQ50_13140</name>
</gene>
<dbReference type="PROSITE" id="PS51257">
    <property type="entry name" value="PROKAR_LIPOPROTEIN"/>
    <property type="match status" value="1"/>
</dbReference>
<dbReference type="Proteomes" id="UP000244893">
    <property type="component" value="Unassembled WGS sequence"/>
</dbReference>
<keyword evidence="3" id="KW-1185">Reference proteome</keyword>
<sequence length="148" mass="15892">MLLRSPAAVRWTLLIVFAAVFVACVAVTNSSAPSTLERGIVVVLGAASLAIAIRALRVAVVLTEAGLVSRGFLWSTQIARTAITEVSREARVTWIDKADVQRQTILSPLMTLSSRAAGESSPRADAVAVIQKWHSDGRRGRGNRSSRR</sequence>
<dbReference type="EMBL" id="QEOP01000002">
    <property type="protein sequence ID" value="PVZ94632.1"/>
    <property type="molecule type" value="Genomic_DNA"/>
</dbReference>
<organism evidence="2 3">
    <name type="scientific">Amnibacterium flavum</name>
    <dbReference type="NCBI Taxonomy" id="2173173"/>
    <lineage>
        <taxon>Bacteria</taxon>
        <taxon>Bacillati</taxon>
        <taxon>Actinomycetota</taxon>
        <taxon>Actinomycetes</taxon>
        <taxon>Micrococcales</taxon>
        <taxon>Microbacteriaceae</taxon>
        <taxon>Amnibacterium</taxon>
    </lineage>
</organism>
<evidence type="ECO:0000256" key="1">
    <source>
        <dbReference type="SAM" id="Phobius"/>
    </source>
</evidence>
<name>A0A2V1HSI3_9MICO</name>
<feature type="transmembrane region" description="Helical" evidence="1">
    <location>
        <begin position="40"/>
        <end position="62"/>
    </location>
</feature>
<feature type="transmembrane region" description="Helical" evidence="1">
    <location>
        <begin position="7"/>
        <end position="28"/>
    </location>
</feature>
<reference evidence="2 3" key="1">
    <citation type="submission" date="2018-05" db="EMBL/GenBank/DDBJ databases">
        <title>Amnibacterium sp. M8JJ-5, whole genome shotgun sequence.</title>
        <authorList>
            <person name="Tuo L."/>
        </authorList>
    </citation>
    <scope>NUCLEOTIDE SEQUENCE [LARGE SCALE GENOMIC DNA]</scope>
    <source>
        <strain evidence="2 3">M8JJ-5</strain>
    </source>
</reference>
<accession>A0A2V1HSI3</accession>
<keyword evidence="1" id="KW-1133">Transmembrane helix</keyword>
<protein>
    <submittedName>
        <fullName evidence="2">Uncharacterized protein</fullName>
    </submittedName>
</protein>
<comment type="caution">
    <text evidence="2">The sequence shown here is derived from an EMBL/GenBank/DDBJ whole genome shotgun (WGS) entry which is preliminary data.</text>
</comment>